<reference evidence="2 3" key="2">
    <citation type="submission" date="2019-01" db="EMBL/GenBank/DDBJ databases">
        <authorList>
            <person name="Li Y."/>
        </authorList>
    </citation>
    <scope>NUCLEOTIDE SEQUENCE [LARGE SCALE GENOMIC DNA]</scope>
    <source>
        <strain evidence="2 3">2D-5</strain>
    </source>
</reference>
<dbReference type="AlphaFoldDB" id="A0A443J1T3"/>
<reference evidence="2 3" key="1">
    <citation type="submission" date="2019-01" db="EMBL/GenBank/DDBJ databases">
        <title>Sinorhodobacter populi sp. nov. isolated from the symptomatic bark tissue of Populus euramericana canker.</title>
        <authorList>
            <person name="Xu G."/>
        </authorList>
    </citation>
    <scope>NUCLEOTIDE SEQUENCE [LARGE SCALE GENOMIC DNA]</scope>
    <source>
        <strain evidence="2 3">2D-5</strain>
    </source>
</reference>
<gene>
    <name evidence="2" type="ORF">D2T33_04065</name>
</gene>
<evidence type="ECO:0000313" key="3">
    <source>
        <dbReference type="Proteomes" id="UP000285710"/>
    </source>
</evidence>
<keyword evidence="1" id="KW-1133">Transmembrane helix</keyword>
<dbReference type="Proteomes" id="UP000285710">
    <property type="component" value="Unassembled WGS sequence"/>
</dbReference>
<proteinExistence type="predicted"/>
<comment type="caution">
    <text evidence="2">The sequence shown here is derived from an EMBL/GenBank/DDBJ whole genome shotgun (WGS) entry which is preliminary data.</text>
</comment>
<feature type="transmembrane region" description="Helical" evidence="1">
    <location>
        <begin position="6"/>
        <end position="22"/>
    </location>
</feature>
<keyword evidence="1" id="KW-0812">Transmembrane</keyword>
<organism evidence="2 3">
    <name type="scientific">Paenirhodobacter populi</name>
    <dbReference type="NCBI Taxonomy" id="2306993"/>
    <lineage>
        <taxon>Bacteria</taxon>
        <taxon>Pseudomonadati</taxon>
        <taxon>Pseudomonadota</taxon>
        <taxon>Alphaproteobacteria</taxon>
        <taxon>Rhodobacterales</taxon>
        <taxon>Rhodobacter group</taxon>
        <taxon>Paenirhodobacter</taxon>
    </lineage>
</organism>
<evidence type="ECO:0000256" key="1">
    <source>
        <dbReference type="SAM" id="Phobius"/>
    </source>
</evidence>
<feature type="transmembrane region" description="Helical" evidence="1">
    <location>
        <begin position="292"/>
        <end position="315"/>
    </location>
</feature>
<feature type="transmembrane region" description="Helical" evidence="1">
    <location>
        <begin position="250"/>
        <end position="280"/>
    </location>
</feature>
<dbReference type="RefSeq" id="WP_128268924.1">
    <property type="nucleotide sequence ID" value="NZ_SAUW01000003.1"/>
</dbReference>
<keyword evidence="3" id="KW-1185">Reference proteome</keyword>
<feature type="transmembrane region" description="Helical" evidence="1">
    <location>
        <begin position="136"/>
        <end position="154"/>
    </location>
</feature>
<name>A0A443J1T3_9RHOB</name>
<keyword evidence="1" id="KW-0472">Membrane</keyword>
<evidence type="ECO:0000313" key="2">
    <source>
        <dbReference type="EMBL" id="RWR14390.1"/>
    </source>
</evidence>
<protein>
    <recommendedName>
        <fullName evidence="4">O-antigen ligase domain-containing protein</fullName>
    </recommendedName>
</protein>
<feature type="transmembrane region" description="Helical" evidence="1">
    <location>
        <begin position="372"/>
        <end position="397"/>
    </location>
</feature>
<accession>A0A443J1T3</accession>
<sequence length="470" mass="48700">MSIEPIGLFVIGIGLLCLFADYRNVLVLTIFATVFGAASAMFLGSGNIPPGHVLLGLCAVAILSRKESCTAFLRVLHPDRPGFWLASLVIYAVATAFLYPRVMAGWTEIVPLGSTEFDSAGSTVPLGPVSGNITQSIYMIANLLCFALVAAAAASPAGFRAAVAGLLAYAIGNTFFAVMDLATYFTGTADLMGFMRNARYTLHTEAEAEGLKRIVGAFTEASSFARSSLGVLGVTGTLWLCGYKPRLTGVLALASLVLTALSTSSTGLAGIPVALGLLYLTALSRCGTAPRAWFSTAAVMAIPLIALLLTLTLLLQPAILAELHGYFDRILLSKMDTDSGVERSSWNSYAIGNFFDTAGIGVGLGTIRSSSLLTGLLGGVGVIGTALYAVFFATAFLRNPGPKGSFPTDVRTAARNGCLCLMAGDLMVATTIDQGLFFYVLAGIAAARPEEAAAPSRAPAGVSTQGGIVA</sequence>
<feature type="transmembrane region" description="Helical" evidence="1">
    <location>
        <begin position="83"/>
        <end position="102"/>
    </location>
</feature>
<evidence type="ECO:0008006" key="4">
    <source>
        <dbReference type="Google" id="ProtNLM"/>
    </source>
</evidence>
<feature type="transmembrane region" description="Helical" evidence="1">
    <location>
        <begin position="166"/>
        <end position="185"/>
    </location>
</feature>
<dbReference type="EMBL" id="SAUW01000003">
    <property type="protein sequence ID" value="RWR14390.1"/>
    <property type="molecule type" value="Genomic_DNA"/>
</dbReference>